<reference evidence="2 3" key="1">
    <citation type="submission" date="2024-02" db="EMBL/GenBank/DDBJ databases">
        <authorList>
            <person name="Vignale AGUSTIN F."/>
            <person name="Sosa J E."/>
            <person name="Modenutti C."/>
        </authorList>
    </citation>
    <scope>NUCLEOTIDE SEQUENCE [LARGE SCALE GENOMIC DNA]</scope>
</reference>
<protein>
    <recommendedName>
        <fullName evidence="4">Style cell-cycle inhibitor 1-A</fullName>
    </recommendedName>
</protein>
<gene>
    <name evidence="2" type="ORF">ILEXP_LOCUS34832</name>
</gene>
<evidence type="ECO:0008006" key="4">
    <source>
        <dbReference type="Google" id="ProtNLM"/>
    </source>
</evidence>
<evidence type="ECO:0000313" key="3">
    <source>
        <dbReference type="Proteomes" id="UP001642360"/>
    </source>
</evidence>
<dbReference type="EMBL" id="CAUOFW020004436">
    <property type="protein sequence ID" value="CAK9165659.1"/>
    <property type="molecule type" value="Genomic_DNA"/>
</dbReference>
<dbReference type="InterPro" id="IPR044688">
    <property type="entry name" value="SCI-1-like"/>
</dbReference>
<evidence type="ECO:0000313" key="2">
    <source>
        <dbReference type="EMBL" id="CAK9165659.1"/>
    </source>
</evidence>
<dbReference type="PANTHER" id="PTHR34117:SF1">
    <property type="entry name" value="STYLE CELL-CYCLE INHIBITOR 1"/>
    <property type="match status" value="1"/>
</dbReference>
<dbReference type="Proteomes" id="UP001642360">
    <property type="component" value="Unassembled WGS sequence"/>
</dbReference>
<feature type="region of interest" description="Disordered" evidence="1">
    <location>
        <begin position="25"/>
        <end position="137"/>
    </location>
</feature>
<feature type="compositionally biased region" description="Basic and acidic residues" evidence="1">
    <location>
        <begin position="72"/>
        <end position="89"/>
    </location>
</feature>
<keyword evidence="3" id="KW-1185">Reference proteome</keyword>
<sequence length="204" mass="24246">MGWDYGRHTHTRLTQRVTTLESVLTLKRKNEGVGVIGSDRKMGEEEEKRKKKKKRSSLSPSEDEGKSKRRRTVEDKETKRNKKDKSQSKDRKKQHHKSHKSSKHHSDKGKKSDEKHIGKRHKHDPHLKVNRQELSEDDYFSKNNEFATWLKEEKNLFFSDLSSESARDLFSRFVKDWNNQKLESQYYEGISTGPRTSHKWKIKQ</sequence>
<comment type="caution">
    <text evidence="2">The sequence shown here is derived from an EMBL/GenBank/DDBJ whole genome shotgun (WGS) entry which is preliminary data.</text>
</comment>
<evidence type="ECO:0000256" key="1">
    <source>
        <dbReference type="SAM" id="MobiDB-lite"/>
    </source>
</evidence>
<proteinExistence type="predicted"/>
<organism evidence="2 3">
    <name type="scientific">Ilex paraguariensis</name>
    <name type="common">yerba mate</name>
    <dbReference type="NCBI Taxonomy" id="185542"/>
    <lineage>
        <taxon>Eukaryota</taxon>
        <taxon>Viridiplantae</taxon>
        <taxon>Streptophyta</taxon>
        <taxon>Embryophyta</taxon>
        <taxon>Tracheophyta</taxon>
        <taxon>Spermatophyta</taxon>
        <taxon>Magnoliopsida</taxon>
        <taxon>eudicotyledons</taxon>
        <taxon>Gunneridae</taxon>
        <taxon>Pentapetalae</taxon>
        <taxon>asterids</taxon>
        <taxon>campanulids</taxon>
        <taxon>Aquifoliales</taxon>
        <taxon>Aquifoliaceae</taxon>
        <taxon>Ilex</taxon>
    </lineage>
</organism>
<feature type="compositionally biased region" description="Basic and acidic residues" evidence="1">
    <location>
        <begin position="38"/>
        <end position="48"/>
    </location>
</feature>
<dbReference type="PANTHER" id="PTHR34117">
    <property type="entry name" value="STYLE CELL-CYCLE INHIBITOR 1"/>
    <property type="match status" value="1"/>
</dbReference>
<dbReference type="AlphaFoldDB" id="A0ABC8TFA5"/>
<name>A0ABC8TFA5_9AQUA</name>
<feature type="compositionally biased region" description="Basic residues" evidence="1">
    <location>
        <begin position="90"/>
        <end position="108"/>
    </location>
</feature>
<accession>A0ABC8TFA5</accession>